<evidence type="ECO:0000313" key="3">
    <source>
        <dbReference type="Proteomes" id="UP000002383"/>
    </source>
</evidence>
<evidence type="ECO:0000259" key="1">
    <source>
        <dbReference type="SMART" id="SM00829"/>
    </source>
</evidence>
<dbReference type="SUPFAM" id="SSF51735">
    <property type="entry name" value="NAD(P)-binding Rossmann-fold domains"/>
    <property type="match status" value="1"/>
</dbReference>
<dbReference type="InterPro" id="IPR036291">
    <property type="entry name" value="NAD(P)-bd_dom_sf"/>
</dbReference>
<dbReference type="NCBIfam" id="TIGR02823">
    <property type="entry name" value="oxido_YhdH"/>
    <property type="match status" value="1"/>
</dbReference>
<dbReference type="Gene3D" id="3.90.180.10">
    <property type="entry name" value="Medium-chain alcohol dehydrogenases, catalytic domain"/>
    <property type="match status" value="1"/>
</dbReference>
<dbReference type="InterPro" id="IPR011032">
    <property type="entry name" value="GroES-like_sf"/>
</dbReference>
<dbReference type="InterPro" id="IPR014188">
    <property type="entry name" value="Acrylyl-CoA_reductase_AcuI"/>
</dbReference>
<dbReference type="SUPFAM" id="SSF50129">
    <property type="entry name" value="GroES-like"/>
    <property type="match status" value="1"/>
</dbReference>
<dbReference type="Pfam" id="PF08240">
    <property type="entry name" value="ADH_N"/>
    <property type="match status" value="1"/>
</dbReference>
<feature type="domain" description="Enoyl reductase (ER)" evidence="1">
    <location>
        <begin position="19"/>
        <end position="329"/>
    </location>
</feature>
<dbReference type="eggNOG" id="COG0604">
    <property type="taxonomic scope" value="Bacteria"/>
</dbReference>
<dbReference type="KEGG" id="tgr:Tgr7_3061"/>
<dbReference type="PANTHER" id="PTHR43677:SF1">
    <property type="entry name" value="ACRYLYL-COA REDUCTASE ACUI-RELATED"/>
    <property type="match status" value="1"/>
</dbReference>
<dbReference type="HOGENOM" id="CLU_026673_26_3_6"/>
<dbReference type="RefSeq" id="WP_012639592.1">
    <property type="nucleotide sequence ID" value="NC_011901.1"/>
</dbReference>
<organism evidence="2 3">
    <name type="scientific">Thioalkalivibrio sulfidiphilus (strain HL-EbGR7)</name>
    <dbReference type="NCBI Taxonomy" id="396588"/>
    <lineage>
        <taxon>Bacteria</taxon>
        <taxon>Pseudomonadati</taxon>
        <taxon>Pseudomonadota</taxon>
        <taxon>Gammaproteobacteria</taxon>
        <taxon>Chromatiales</taxon>
        <taxon>Ectothiorhodospiraceae</taxon>
        <taxon>Thioalkalivibrio</taxon>
    </lineage>
</organism>
<keyword evidence="3" id="KW-1185">Reference proteome</keyword>
<dbReference type="OrthoDB" id="9782155at2"/>
<sequence>MSSETFPALMIHEDRLAPGRVELCRLSRAELMDGEVEIAVEYSSLNYKDALAITGGARILRHSPLVGGIDAAGRVVESGQTGLPVGTPVLVTGCGLGELHHGGYAARLRVPADWIIPIPEGLDTREAMLLGTAGLTAALALSRLEDNRQSVEAGPMLVTGASGGVGALAVSLLAARGFEVVALTGKPELTDWLMGLGASRVLDRAAFRPGRRPLEKAQWGGVVDTVGGELLGTLTRGVRPWGNIVSIGLAGGADLHTTVMPFILRGVSLLGVTSANCPRDQRLHLWQRLASDLRPSDLAALHTRTVGLAELVEVSEQMLGGRTYGRTLVEITASG</sequence>
<dbReference type="PANTHER" id="PTHR43677">
    <property type="entry name" value="SHORT-CHAIN DEHYDROGENASE/REDUCTASE"/>
    <property type="match status" value="1"/>
</dbReference>
<name>B8GPY3_THISH</name>
<protein>
    <submittedName>
        <fullName evidence="2">Quinone oxidoreductase, YhdH/YhfP family</fullName>
    </submittedName>
</protein>
<proteinExistence type="predicted"/>
<dbReference type="STRING" id="396588.Tgr7_3061"/>
<dbReference type="Gene3D" id="3.40.50.720">
    <property type="entry name" value="NAD(P)-binding Rossmann-like Domain"/>
    <property type="match status" value="1"/>
</dbReference>
<dbReference type="InterPro" id="IPR020843">
    <property type="entry name" value="ER"/>
</dbReference>
<evidence type="ECO:0000313" key="2">
    <source>
        <dbReference type="EMBL" id="ACL74130.1"/>
    </source>
</evidence>
<dbReference type="GO" id="GO:0043957">
    <property type="term" value="F:acryloyl-CoA reductase (NADPH) activity"/>
    <property type="evidence" value="ECO:0007669"/>
    <property type="project" value="TreeGrafter"/>
</dbReference>
<dbReference type="EMBL" id="CP001339">
    <property type="protein sequence ID" value="ACL74130.1"/>
    <property type="molecule type" value="Genomic_DNA"/>
</dbReference>
<dbReference type="InterPro" id="IPR013154">
    <property type="entry name" value="ADH-like_N"/>
</dbReference>
<dbReference type="CDD" id="cd05280">
    <property type="entry name" value="MDR_yhdh_yhfp"/>
    <property type="match status" value="1"/>
</dbReference>
<dbReference type="Proteomes" id="UP000002383">
    <property type="component" value="Chromosome"/>
</dbReference>
<dbReference type="AlphaFoldDB" id="B8GPY3"/>
<dbReference type="Pfam" id="PF00107">
    <property type="entry name" value="ADH_zinc_N"/>
    <property type="match status" value="1"/>
</dbReference>
<dbReference type="InterPro" id="IPR013149">
    <property type="entry name" value="ADH-like_C"/>
</dbReference>
<dbReference type="InterPro" id="IPR051397">
    <property type="entry name" value="Zn-ADH-like_protein"/>
</dbReference>
<reference evidence="2 3" key="1">
    <citation type="journal article" date="2011" name="Stand. Genomic Sci.">
        <title>Complete genome sequence of 'Thioalkalivibrio sulfidophilus' HL-EbGr7.</title>
        <authorList>
            <person name="Muyzer G."/>
            <person name="Sorokin D.Y."/>
            <person name="Mavromatis K."/>
            <person name="Lapidus A."/>
            <person name="Clum A."/>
            <person name="Ivanova N."/>
            <person name="Pati A."/>
            <person name="d'Haeseleer P."/>
            <person name="Woyke T."/>
            <person name="Kyrpides N.C."/>
        </authorList>
    </citation>
    <scope>NUCLEOTIDE SEQUENCE [LARGE SCALE GENOMIC DNA]</scope>
    <source>
        <strain evidence="2 3">HL-EbGR7</strain>
    </source>
</reference>
<accession>B8GPY3</accession>
<gene>
    <name evidence="2" type="ordered locus">Tgr7_3061</name>
</gene>
<dbReference type="SMART" id="SM00829">
    <property type="entry name" value="PKS_ER"/>
    <property type="match status" value="1"/>
</dbReference>